<reference evidence="6" key="1">
    <citation type="journal article" date="2006" name="Nature">
        <title>Deciphering the evolution and metabolism of an anammox bacterium from a community genome.</title>
        <authorList>
            <person name="Strous M."/>
            <person name="Pelletier E."/>
            <person name="Mangenot S."/>
            <person name="Rattei T."/>
            <person name="Lehner A."/>
            <person name="Taylor M.W."/>
            <person name="Horn M."/>
            <person name="Daims H."/>
            <person name="Bartol-Mavel D."/>
            <person name="Wincker P."/>
            <person name="Barbe V."/>
            <person name="Fonknechten N."/>
            <person name="Vallenet D."/>
            <person name="Segurens B."/>
            <person name="Schenowitz-Truong C."/>
            <person name="Medigue C."/>
            <person name="Collingro A."/>
            <person name="Snel B."/>
            <person name="Dutilh B.E."/>
            <person name="OpDenCamp H.J.M."/>
            <person name="vanDerDrift C."/>
            <person name="Cirpus I."/>
            <person name="vanDePas-Schoonen K.T."/>
            <person name="Harhangi H.R."/>
            <person name="vanNiftrik L."/>
            <person name="Schmid M."/>
            <person name="Keltjens J."/>
            <person name="vanDeVossenberg J."/>
            <person name="Kartal B."/>
            <person name="Meier H."/>
            <person name="Frishman D."/>
            <person name="Huynen M.A."/>
            <person name="Mewes H."/>
            <person name="Weissenbach J."/>
            <person name="Jetten M.S.M."/>
            <person name="Wagner M."/>
            <person name="LePaslier D."/>
        </authorList>
    </citation>
    <scope>NUCLEOTIDE SEQUENCE</scope>
</reference>
<dbReference type="InterPro" id="IPR050096">
    <property type="entry name" value="Bacterial_rp_bL28"/>
</dbReference>
<dbReference type="Pfam" id="PF00830">
    <property type="entry name" value="Ribosomal_L28"/>
    <property type="match status" value="1"/>
</dbReference>
<proteinExistence type="inferred from homology"/>
<name>Q1Q1K6_KUEST</name>
<organism evidence="6">
    <name type="scientific">Kuenenia stuttgartiensis</name>
    <dbReference type="NCBI Taxonomy" id="174633"/>
    <lineage>
        <taxon>Bacteria</taxon>
        <taxon>Pseudomonadati</taxon>
        <taxon>Planctomycetota</taxon>
        <taxon>Candidatus Brocadiia</taxon>
        <taxon>Candidatus Brocadiales</taxon>
        <taxon>Candidatus Brocadiaceae</taxon>
        <taxon>Candidatus Kuenenia</taxon>
    </lineage>
</organism>
<dbReference type="PANTHER" id="PTHR39080:SF1">
    <property type="entry name" value="LARGE RIBOSOMAL SUBUNIT PROTEIN BL28A"/>
    <property type="match status" value="1"/>
</dbReference>
<keyword evidence="3 5" id="KW-0687">Ribonucleoprotein</keyword>
<dbReference type="GO" id="GO:0006412">
    <property type="term" value="P:translation"/>
    <property type="evidence" value="ECO:0007669"/>
    <property type="project" value="UniProtKB-UniRule"/>
</dbReference>
<keyword evidence="2 5" id="KW-0689">Ribosomal protein</keyword>
<evidence type="ECO:0000256" key="4">
    <source>
        <dbReference type="ARBA" id="ARBA00035174"/>
    </source>
</evidence>
<evidence type="ECO:0000313" key="8">
    <source>
        <dbReference type="Proteomes" id="UP000501926"/>
    </source>
</evidence>
<evidence type="ECO:0000313" key="7">
    <source>
        <dbReference type="EMBL" id="QII10909.1"/>
    </source>
</evidence>
<dbReference type="EMBL" id="CT573071">
    <property type="protein sequence ID" value="CAJ73884.1"/>
    <property type="molecule type" value="Genomic_DNA"/>
</dbReference>
<dbReference type="InterPro" id="IPR034704">
    <property type="entry name" value="Ribosomal_bL28/bL31-like_sf"/>
</dbReference>
<evidence type="ECO:0000256" key="3">
    <source>
        <dbReference type="ARBA" id="ARBA00023274"/>
    </source>
</evidence>
<dbReference type="EMBL" id="CP049055">
    <property type="protein sequence ID" value="QII10909.1"/>
    <property type="molecule type" value="Genomic_DNA"/>
</dbReference>
<gene>
    <name evidence="5 7" type="primary">rpmB</name>
    <name evidence="7" type="ORF">KsCSTR_15300</name>
    <name evidence="6" type="ORF">kuste3127</name>
</gene>
<dbReference type="SUPFAM" id="SSF143800">
    <property type="entry name" value="L28p-like"/>
    <property type="match status" value="1"/>
</dbReference>
<dbReference type="PANTHER" id="PTHR39080">
    <property type="entry name" value="50S RIBOSOMAL PROTEIN L28"/>
    <property type="match status" value="1"/>
</dbReference>
<accession>Q1Q1K6</accession>
<comment type="similarity">
    <text evidence="1 5">Belongs to the bacterial ribosomal protein bL28 family.</text>
</comment>
<evidence type="ECO:0000313" key="6">
    <source>
        <dbReference type="EMBL" id="CAJ73884.1"/>
    </source>
</evidence>
<dbReference type="InterPro" id="IPR037147">
    <property type="entry name" value="Ribosomal_bL28_sf"/>
</dbReference>
<protein>
    <recommendedName>
        <fullName evidence="4 5">Large ribosomal subunit protein bL28</fullName>
    </recommendedName>
</protein>
<dbReference type="AlphaFoldDB" id="Q1Q1K6"/>
<dbReference type="Proteomes" id="UP000501926">
    <property type="component" value="Chromosome"/>
</dbReference>
<dbReference type="GO" id="GO:0003735">
    <property type="term" value="F:structural constituent of ribosome"/>
    <property type="evidence" value="ECO:0007669"/>
    <property type="project" value="InterPro"/>
</dbReference>
<sequence>MSVRNFCRKGIFMSRVCEICKKKTVAGNQIETRGLAKWKGGVGKKITGKTKRKFKPNIQKVKALIDNKTVKRIKVCTRCISAGKVIKAL</sequence>
<dbReference type="GO" id="GO:1990904">
    <property type="term" value="C:ribonucleoprotein complex"/>
    <property type="evidence" value="ECO:0007669"/>
    <property type="project" value="UniProtKB-KW"/>
</dbReference>
<dbReference type="RefSeq" id="WP_230405758.1">
    <property type="nucleotide sequence ID" value="NZ_CP049055.1"/>
</dbReference>
<dbReference type="GO" id="GO:0005840">
    <property type="term" value="C:ribosome"/>
    <property type="evidence" value="ECO:0007669"/>
    <property type="project" value="UniProtKB-KW"/>
</dbReference>
<reference evidence="7 8" key="3">
    <citation type="submission" date="2020-02" db="EMBL/GenBank/DDBJ databases">
        <title>Newly sequenced genome of strain CSTR1 showed variability in Candidatus Kuenenia stuttgartiensis genomes.</title>
        <authorList>
            <person name="Ding C."/>
            <person name="Adrian L."/>
        </authorList>
    </citation>
    <scope>NUCLEOTIDE SEQUENCE [LARGE SCALE GENOMIC DNA]</scope>
    <source>
        <strain evidence="7 8">CSTR1</strain>
    </source>
</reference>
<reference evidence="6" key="2">
    <citation type="submission" date="2006-01" db="EMBL/GenBank/DDBJ databases">
        <authorList>
            <person name="Genoscope"/>
        </authorList>
    </citation>
    <scope>NUCLEOTIDE SEQUENCE</scope>
</reference>
<dbReference type="HAMAP" id="MF_00373">
    <property type="entry name" value="Ribosomal_bL28"/>
    <property type="match status" value="1"/>
</dbReference>
<dbReference type="InterPro" id="IPR001383">
    <property type="entry name" value="Ribosomal_bL28_bact-type"/>
</dbReference>
<dbReference type="InterPro" id="IPR026569">
    <property type="entry name" value="Ribosomal_bL28"/>
</dbReference>
<dbReference type="Gene3D" id="2.30.170.40">
    <property type="entry name" value="Ribosomal protein L28/L24"/>
    <property type="match status" value="1"/>
</dbReference>
<evidence type="ECO:0000256" key="5">
    <source>
        <dbReference type="HAMAP-Rule" id="MF_00373"/>
    </source>
</evidence>
<evidence type="ECO:0000256" key="1">
    <source>
        <dbReference type="ARBA" id="ARBA00008760"/>
    </source>
</evidence>
<evidence type="ECO:0000256" key="2">
    <source>
        <dbReference type="ARBA" id="ARBA00022980"/>
    </source>
</evidence>
<dbReference type="NCBIfam" id="TIGR00009">
    <property type="entry name" value="L28"/>
    <property type="match status" value="1"/>
</dbReference>